<dbReference type="AlphaFoldDB" id="D8IZI4"/>
<sequence>MRKKRQHEGMQAELVAALGLVWGLLNAYQYEEAYALSRGCLLLWPDDEKLRLMHDFAATEVLEPVDQQRLRRMRTPHNAAWVDLVLRRLQYAQDNRAPA</sequence>
<dbReference type="Proteomes" id="UP000000329">
    <property type="component" value="Chromosome"/>
</dbReference>
<organism evidence="1 2">
    <name type="scientific">Herbaspirillum seropedicae (strain SmR1)</name>
    <dbReference type="NCBI Taxonomy" id="757424"/>
    <lineage>
        <taxon>Bacteria</taxon>
        <taxon>Pseudomonadati</taxon>
        <taxon>Pseudomonadota</taxon>
        <taxon>Betaproteobacteria</taxon>
        <taxon>Burkholderiales</taxon>
        <taxon>Oxalobacteraceae</taxon>
        <taxon>Herbaspirillum</taxon>
    </lineage>
</organism>
<dbReference type="KEGG" id="hse:Hsero_0785"/>
<dbReference type="RefSeq" id="WP_013232821.1">
    <property type="nucleotide sequence ID" value="NC_014323.1"/>
</dbReference>
<keyword evidence="2" id="KW-1185">Reference proteome</keyword>
<dbReference type="EMBL" id="CP002039">
    <property type="protein sequence ID" value="ADJ62304.1"/>
    <property type="molecule type" value="Genomic_DNA"/>
</dbReference>
<evidence type="ECO:0000313" key="1">
    <source>
        <dbReference type="EMBL" id="ADJ62304.1"/>
    </source>
</evidence>
<reference evidence="1 2" key="1">
    <citation type="submission" date="2010-04" db="EMBL/GenBank/DDBJ databases">
        <title>The genome of Herbaspirillum seropedicae SmR1, an endophytic, nitrogen-fixing, plant-growth promoting beta-Proteobacteria.</title>
        <authorList>
            <person name="Pedrosa F.O."/>
            <person name="Monteiro R.A."/>
            <person name="Wassem R."/>
            <person name="Cruz L.M."/>
            <person name="Ayub R.A."/>
            <person name="Colauto N.B."/>
            <person name="Fernandez M.A."/>
            <person name="Fungaro M.H.P."/>
            <person name="Grisard E.C."/>
            <person name="Hungria M."/>
            <person name="Madeira H.M.F."/>
            <person name="Nodari R.O."/>
            <person name="Osaku C.A."/>
            <person name="Petzl-Erler M.L."/>
            <person name="Terenzi H."/>
            <person name="Vieira L.G.E."/>
            <person name="Almeida M.I.M."/>
            <person name="Alves L.R."/>
            <person name="Arantes O.M.N."/>
            <person name="Balsanelli E."/>
            <person name="Barcellos F.G."/>
            <person name="Baura V.A."/>
            <person name="Binde D.R."/>
            <person name="Campo R.J."/>
            <person name="Chubatsu L.S."/>
            <person name="Chueire L.M.O."/>
            <person name="Ciferri R.R."/>
            <person name="Correa L.C."/>
            <person name="da Conceicao Silva J.L."/>
            <person name="Dabul A.N.G."/>
            <person name="Dambros B.P."/>
            <person name="Faoro H."/>
            <person name="Favetti A."/>
            <person name="Friedermann G."/>
            <person name="Furlaneto M.C."/>
            <person name="Gasques L.S."/>
            <person name="Gimenes C.C.T."/>
            <person name="Gioppo N.M.R."/>
            <person name="Glienke-Blanco C."/>
            <person name="Godoy L.P."/>
            <person name="Guerra M.P."/>
            <person name="Karp S."/>
            <person name="Kava-Cordeiro V."/>
            <person name="Margarido V.P."/>
            <person name="Mathioni S.M."/>
            <person name="Menck-Soares M.A."/>
            <person name="Murace N.K."/>
            <person name="Nicolas M.F."/>
            <person name="Oliveira C.E.C."/>
            <person name="Pagnan N.A.B."/>
            <person name="Pamphile J.A."/>
            <person name="Patussi E.V."/>
            <person name="Pereira L.F.P."/>
            <person name="Pereira-Ferrari L."/>
            <person name="Pinto F.G.S."/>
            <person name="Precoma C."/>
            <person name="Prioli A.J."/>
            <person name="Prioli S.M.A.P."/>
            <person name="Raittz R.T."/>
            <person name="Ramos H.J.O."/>
            <person name="Ribeiro E.M.S.F."/>
            <person name="Rigo L.U."/>
            <person name="Rocha C.L.M.S.C."/>
            <person name="Rocha S.N."/>
            <person name="Santos K."/>
            <person name="Satori D."/>
            <person name="Silva A.G."/>
            <person name="Simao R.C.G."/>
            <person name="Soares M.A.M."/>
            <person name="Souza E.M."/>
            <person name="Steffens M.B.R."/>
            <person name="Steindel M."/>
            <person name="Tadra-Sfeir M.Z."/>
            <person name="Takahashi E.K."/>
            <person name="Torres R.A."/>
            <person name="Valle J.S."/>
            <person name="Vernal J.I."/>
            <person name="Vilas-Boas L.A."/>
            <person name="Watanabe M.A.E."/>
            <person name="Weiss V.A."/>
            <person name="Yates M.A."/>
            <person name="Souza E.M."/>
        </authorList>
    </citation>
    <scope>NUCLEOTIDE SEQUENCE [LARGE SCALE GENOMIC DNA]</scope>
    <source>
        <strain evidence="1 2">SmR1</strain>
    </source>
</reference>
<dbReference type="STRING" id="757424.Hsero_0785"/>
<dbReference type="eggNOG" id="ENOG50316C5">
    <property type="taxonomic scope" value="Bacteria"/>
</dbReference>
<evidence type="ECO:0000313" key="2">
    <source>
        <dbReference type="Proteomes" id="UP000000329"/>
    </source>
</evidence>
<accession>D8IZI4</accession>
<dbReference type="OrthoDB" id="8777936at2"/>
<proteinExistence type="predicted"/>
<dbReference type="HOGENOM" id="CLU_2316520_0_0_4"/>
<gene>
    <name evidence="1" type="ordered locus">Hsero_0785</name>
</gene>
<name>D8IZI4_HERSS</name>
<dbReference type="GeneID" id="29392142"/>
<protein>
    <submittedName>
        <fullName evidence="1">Uncharacterized protein</fullName>
    </submittedName>
</protein>